<evidence type="ECO:0000256" key="1">
    <source>
        <dbReference type="ARBA" id="ARBA00022679"/>
    </source>
</evidence>
<dbReference type="Proteomes" id="UP000030408">
    <property type="component" value="Unassembled WGS sequence"/>
</dbReference>
<keyword evidence="5" id="KW-1185">Reference proteome</keyword>
<comment type="caution">
    <text evidence="4">The sequence shown here is derived from an EMBL/GenBank/DDBJ whole genome shotgun (WGS) entry which is preliminary data.</text>
</comment>
<protein>
    <submittedName>
        <fullName evidence="4">GNAT family acetyltransferase</fullName>
    </submittedName>
</protein>
<organism evidence="4 5">
    <name type="scientific">Ureibacillus sinduriensis BLB-1 = JCM 15800</name>
    <dbReference type="NCBI Taxonomy" id="1384057"/>
    <lineage>
        <taxon>Bacteria</taxon>
        <taxon>Bacillati</taxon>
        <taxon>Bacillota</taxon>
        <taxon>Bacilli</taxon>
        <taxon>Bacillales</taxon>
        <taxon>Caryophanaceae</taxon>
        <taxon>Ureibacillus</taxon>
    </lineage>
</organism>
<keyword evidence="2" id="KW-0012">Acyltransferase</keyword>
<evidence type="ECO:0000313" key="5">
    <source>
        <dbReference type="Proteomes" id="UP000030408"/>
    </source>
</evidence>
<dbReference type="EMBL" id="JPVO01000047">
    <property type="protein sequence ID" value="KGR76089.1"/>
    <property type="molecule type" value="Genomic_DNA"/>
</dbReference>
<name>A0A0A3HUF8_9BACL</name>
<dbReference type="CDD" id="cd04301">
    <property type="entry name" value="NAT_SF"/>
    <property type="match status" value="1"/>
</dbReference>
<sequence length="292" mass="32581">MNLSIITQSFPIDTETYSEIKELCESALVVDNYNYSSVLSLQESSRLDVKGFFVLAYDDEHNELVGVASAIDQIGLNTYEWAILVSPMYRDIGLDEAILKVIGDGLHQRGAEGELALVIENDIARRIFVEKYGYSYSFSEATLEAMPQIIESVESVHIRPYLEVTDQEALIEILSNAFGDLREESIELIHFNTMTEGRILWVAELEGEIVGTVTSSKEGNAQLISALAVHPDKQGRGVGTALLKWVKDFAMREGSTNVLLDVEVENERALAVYEKAGFIKSMQVDYFVYTGE</sequence>
<keyword evidence="1 4" id="KW-0808">Transferase</keyword>
<proteinExistence type="predicted"/>
<evidence type="ECO:0000256" key="2">
    <source>
        <dbReference type="ARBA" id="ARBA00023315"/>
    </source>
</evidence>
<evidence type="ECO:0000259" key="3">
    <source>
        <dbReference type="PROSITE" id="PS51186"/>
    </source>
</evidence>
<dbReference type="eggNOG" id="COG0456">
    <property type="taxonomic scope" value="Bacteria"/>
</dbReference>
<accession>A0A0A3HUF8</accession>
<dbReference type="RefSeq" id="WP_036199704.1">
    <property type="nucleotide sequence ID" value="NZ_AVCY01000009.1"/>
</dbReference>
<dbReference type="STRING" id="1384057.CD33_07880"/>
<dbReference type="Pfam" id="PF00583">
    <property type="entry name" value="Acetyltransf_1"/>
    <property type="match status" value="2"/>
</dbReference>
<reference evidence="4 5" key="1">
    <citation type="submission" date="2014-02" db="EMBL/GenBank/DDBJ databases">
        <title>Draft genome sequence of Lysinibacillus sinduriensis JCM 15800.</title>
        <authorList>
            <person name="Zhang F."/>
            <person name="Wang G."/>
            <person name="Zhang L."/>
        </authorList>
    </citation>
    <scope>NUCLEOTIDE SEQUENCE [LARGE SCALE GENOMIC DNA]</scope>
    <source>
        <strain evidence="4 5">JCM 15800</strain>
    </source>
</reference>
<dbReference type="InterPro" id="IPR016181">
    <property type="entry name" value="Acyl_CoA_acyltransferase"/>
</dbReference>
<dbReference type="Gene3D" id="3.40.630.30">
    <property type="match status" value="2"/>
</dbReference>
<dbReference type="PANTHER" id="PTHR43800:SF1">
    <property type="entry name" value="PEPTIDYL-LYSINE N-ACETYLTRANSFERASE YJAB"/>
    <property type="match status" value="1"/>
</dbReference>
<dbReference type="GO" id="GO:0016747">
    <property type="term" value="F:acyltransferase activity, transferring groups other than amino-acyl groups"/>
    <property type="evidence" value="ECO:0007669"/>
    <property type="project" value="InterPro"/>
</dbReference>
<dbReference type="SUPFAM" id="SSF55729">
    <property type="entry name" value="Acyl-CoA N-acyltransferases (Nat)"/>
    <property type="match status" value="1"/>
</dbReference>
<gene>
    <name evidence="4" type="ORF">CD33_07880</name>
</gene>
<feature type="domain" description="N-acetyltransferase" evidence="3">
    <location>
        <begin position="156"/>
        <end position="292"/>
    </location>
</feature>
<evidence type="ECO:0000313" key="4">
    <source>
        <dbReference type="EMBL" id="KGR76089.1"/>
    </source>
</evidence>
<dbReference type="OrthoDB" id="7163760at2"/>
<dbReference type="PANTHER" id="PTHR43800">
    <property type="entry name" value="PEPTIDYL-LYSINE N-ACETYLTRANSFERASE YJAB"/>
    <property type="match status" value="1"/>
</dbReference>
<dbReference type="AlphaFoldDB" id="A0A0A3HUF8"/>
<dbReference type="PROSITE" id="PS51186">
    <property type="entry name" value="GNAT"/>
    <property type="match status" value="1"/>
</dbReference>
<dbReference type="InterPro" id="IPR000182">
    <property type="entry name" value="GNAT_dom"/>
</dbReference>